<organism evidence="1 2">
    <name type="scientific">Ramlibacter monticola</name>
    <dbReference type="NCBI Taxonomy" id="1926872"/>
    <lineage>
        <taxon>Bacteria</taxon>
        <taxon>Pseudomonadati</taxon>
        <taxon>Pseudomonadota</taxon>
        <taxon>Betaproteobacteria</taxon>
        <taxon>Burkholderiales</taxon>
        <taxon>Comamonadaceae</taxon>
        <taxon>Ramlibacter</taxon>
    </lineage>
</organism>
<name>A0A936Z7D2_9BURK</name>
<evidence type="ECO:0000313" key="2">
    <source>
        <dbReference type="Proteomes" id="UP000599109"/>
    </source>
</evidence>
<keyword evidence="2" id="KW-1185">Reference proteome</keyword>
<reference evidence="1 2" key="1">
    <citation type="journal article" date="2017" name="Int. J. Syst. Evol. Microbiol.">
        <title>Ramlibacter monticola sp. nov., isolated from forest soil.</title>
        <authorList>
            <person name="Chaudhary D.K."/>
            <person name="Kim J."/>
        </authorList>
    </citation>
    <scope>NUCLEOTIDE SEQUENCE [LARGE SCALE GENOMIC DNA]</scope>
    <source>
        <strain evidence="1 2">KACC 19175</strain>
    </source>
</reference>
<protein>
    <submittedName>
        <fullName evidence="1">DUF4845 domain-containing protein</fullName>
    </submittedName>
</protein>
<dbReference type="InterPro" id="IPR032314">
    <property type="entry name" value="DUF4845"/>
</dbReference>
<sequence>MRRRESMAGKSRQRGISLFTLIFILAILGVVGAVGLRAFPSVIEYQAALKAINRAKDESTVAAVRAAFDRAAEIDNITSIKGRDLEVTKDGDKVVVSFAYEKEFHLAGPAWLTLKYEGVTRPGR</sequence>
<evidence type="ECO:0000313" key="1">
    <source>
        <dbReference type="EMBL" id="MBL0394420.1"/>
    </source>
</evidence>
<proteinExistence type="predicted"/>
<dbReference type="Pfam" id="PF16137">
    <property type="entry name" value="DUF4845"/>
    <property type="match status" value="1"/>
</dbReference>
<dbReference type="Proteomes" id="UP000599109">
    <property type="component" value="Unassembled WGS sequence"/>
</dbReference>
<dbReference type="AlphaFoldDB" id="A0A936Z7D2"/>
<dbReference type="EMBL" id="JAEQNE010000008">
    <property type="protein sequence ID" value="MBL0394420.1"/>
    <property type="molecule type" value="Genomic_DNA"/>
</dbReference>
<comment type="caution">
    <text evidence="1">The sequence shown here is derived from an EMBL/GenBank/DDBJ whole genome shotgun (WGS) entry which is preliminary data.</text>
</comment>
<accession>A0A936Z7D2</accession>
<gene>
    <name evidence="1" type="ORF">JJ685_24995</name>
</gene>